<feature type="coiled-coil region" evidence="1">
    <location>
        <begin position="121"/>
        <end position="148"/>
    </location>
</feature>
<proteinExistence type="predicted"/>
<protein>
    <submittedName>
        <fullName evidence="3">ANTAR domain-containing protein</fullName>
    </submittedName>
</protein>
<accession>A0A4P9UMA3</accession>
<dbReference type="PROSITE" id="PS50921">
    <property type="entry name" value="ANTAR"/>
    <property type="match status" value="1"/>
</dbReference>
<name>A0A4P9UMA3_METBY</name>
<evidence type="ECO:0000313" key="3">
    <source>
        <dbReference type="EMBL" id="QCW82358.1"/>
    </source>
</evidence>
<dbReference type="KEGG" id="mbur:EQU24_08970"/>
<dbReference type="Gene3D" id="3.40.50.2300">
    <property type="match status" value="1"/>
</dbReference>
<dbReference type="Proteomes" id="UP000305881">
    <property type="component" value="Chromosome"/>
</dbReference>
<dbReference type="SMART" id="SM01012">
    <property type="entry name" value="ANTAR"/>
    <property type="match status" value="1"/>
</dbReference>
<evidence type="ECO:0000313" key="4">
    <source>
        <dbReference type="Proteomes" id="UP000305881"/>
    </source>
</evidence>
<organism evidence="3 4">
    <name type="scientific">Methylotuvimicrobium buryatense</name>
    <name type="common">Methylomicrobium buryatense</name>
    <dbReference type="NCBI Taxonomy" id="95641"/>
    <lineage>
        <taxon>Bacteria</taxon>
        <taxon>Pseudomonadati</taxon>
        <taxon>Pseudomonadota</taxon>
        <taxon>Gammaproteobacteria</taxon>
        <taxon>Methylococcales</taxon>
        <taxon>Methylococcaceae</taxon>
        <taxon>Methylotuvimicrobium</taxon>
    </lineage>
</organism>
<dbReference type="InterPro" id="IPR008327">
    <property type="entry name" value="Sig_transdc_resp-reg_antiterm"/>
</dbReference>
<keyword evidence="4" id="KW-1185">Reference proteome</keyword>
<dbReference type="STRING" id="675511.GCA_000341735_01235"/>
<dbReference type="AlphaFoldDB" id="A0A4P9UMA3"/>
<evidence type="ECO:0000256" key="1">
    <source>
        <dbReference type="SAM" id="Coils"/>
    </source>
</evidence>
<sequence>MQALKVLIADEIQGEKLLEKTLKKHGFETACLPFDTIDLNSLVLNLLPDIVVLNVYTPTPKILDAILTINQSHSAPVILFAEDQDSDTIDKVIKAGVSAYIVDGLDPKRIKTIIDIAVARFKEQNAIKEELKKTKSQLEERKAVDRAKGILMKSQGFDEAQAYHALRKLAMDRNISIGEMAKNVISMADLLK</sequence>
<reference evidence="4" key="1">
    <citation type="journal article" date="2019" name="J. Bacteriol.">
        <title>A Mutagenic Screen Identifies a TonB-Dependent Receptor Required for the Lanthanide Metal Switch in the Type I Methanotroph 'Methylotuvimicrobium buryatense' 5GB1C.</title>
        <authorList>
            <person name="Groom J.D."/>
            <person name="Ford S.M."/>
            <person name="Pesesky M.W."/>
            <person name="Lidstrom M.E."/>
        </authorList>
    </citation>
    <scope>NUCLEOTIDE SEQUENCE [LARGE SCALE GENOMIC DNA]</scope>
    <source>
        <strain evidence="4">5GB1C</strain>
    </source>
</reference>
<feature type="domain" description="ANTAR" evidence="2">
    <location>
        <begin position="124"/>
        <end position="185"/>
    </location>
</feature>
<dbReference type="PIRSF" id="PIRSF036382">
    <property type="entry name" value="RR_antiterm"/>
    <property type="match status" value="1"/>
</dbReference>
<keyword evidence="1" id="KW-0175">Coiled coil</keyword>
<dbReference type="Gene3D" id="1.10.10.10">
    <property type="entry name" value="Winged helix-like DNA-binding domain superfamily/Winged helix DNA-binding domain"/>
    <property type="match status" value="1"/>
</dbReference>
<dbReference type="InterPro" id="IPR005561">
    <property type="entry name" value="ANTAR"/>
</dbReference>
<dbReference type="SUPFAM" id="SSF52172">
    <property type="entry name" value="CheY-like"/>
    <property type="match status" value="1"/>
</dbReference>
<dbReference type="OrthoDB" id="9782798at2"/>
<dbReference type="Pfam" id="PF03861">
    <property type="entry name" value="ANTAR"/>
    <property type="match status" value="1"/>
</dbReference>
<dbReference type="EMBL" id="CP035467">
    <property type="protein sequence ID" value="QCW82358.1"/>
    <property type="molecule type" value="Genomic_DNA"/>
</dbReference>
<dbReference type="InterPro" id="IPR011006">
    <property type="entry name" value="CheY-like_superfamily"/>
</dbReference>
<dbReference type="GO" id="GO:0003723">
    <property type="term" value="F:RNA binding"/>
    <property type="evidence" value="ECO:0007669"/>
    <property type="project" value="InterPro"/>
</dbReference>
<gene>
    <name evidence="3" type="ORF">EQU24_08970</name>
</gene>
<dbReference type="RefSeq" id="WP_014147760.1">
    <property type="nucleotide sequence ID" value="NZ_CP035467.1"/>
</dbReference>
<dbReference type="InterPro" id="IPR036388">
    <property type="entry name" value="WH-like_DNA-bd_sf"/>
</dbReference>
<evidence type="ECO:0000259" key="2">
    <source>
        <dbReference type="PROSITE" id="PS50921"/>
    </source>
</evidence>